<dbReference type="Gene3D" id="3.30.565.10">
    <property type="entry name" value="Histidine kinase-like ATPase, C-terminal domain"/>
    <property type="match status" value="1"/>
</dbReference>
<feature type="modified residue" description="4-aspartylphosphate" evidence="4">
    <location>
        <position position="643"/>
    </location>
</feature>
<feature type="domain" description="Response regulatory" evidence="6">
    <location>
        <begin position="593"/>
        <end position="709"/>
    </location>
</feature>
<dbReference type="Proteomes" id="UP000037178">
    <property type="component" value="Unassembled WGS sequence"/>
</dbReference>
<dbReference type="InterPro" id="IPR036890">
    <property type="entry name" value="HATPase_C_sf"/>
</dbReference>
<dbReference type="InterPro" id="IPR001789">
    <property type="entry name" value="Sig_transdc_resp-reg_receiver"/>
</dbReference>
<evidence type="ECO:0000256" key="1">
    <source>
        <dbReference type="ARBA" id="ARBA00000085"/>
    </source>
</evidence>
<dbReference type="CDD" id="cd00130">
    <property type="entry name" value="PAS"/>
    <property type="match status" value="1"/>
</dbReference>
<dbReference type="SUPFAM" id="SSF55874">
    <property type="entry name" value="ATPase domain of HSP90 chaperone/DNA topoisomerase II/histidine kinase"/>
    <property type="match status" value="1"/>
</dbReference>
<dbReference type="SMART" id="SM00387">
    <property type="entry name" value="HATPase_c"/>
    <property type="match status" value="1"/>
</dbReference>
<dbReference type="SUPFAM" id="SSF55785">
    <property type="entry name" value="PYP-like sensor domain (PAS domain)"/>
    <property type="match status" value="1"/>
</dbReference>
<dbReference type="EMBL" id="LFTY01000001">
    <property type="protein sequence ID" value="KMW60099.1"/>
    <property type="molecule type" value="Genomic_DNA"/>
</dbReference>
<evidence type="ECO:0000256" key="4">
    <source>
        <dbReference type="PROSITE-ProRule" id="PRU00169"/>
    </source>
</evidence>
<comment type="catalytic activity">
    <reaction evidence="1">
        <text>ATP + protein L-histidine = ADP + protein N-phospho-L-histidine.</text>
        <dbReference type="EC" id="2.7.13.3"/>
    </reaction>
</comment>
<dbReference type="InterPro" id="IPR011006">
    <property type="entry name" value="CheY-like_superfamily"/>
</dbReference>
<dbReference type="EC" id="2.7.13.3" evidence="2"/>
<evidence type="ECO:0000313" key="9">
    <source>
        <dbReference type="Proteomes" id="UP000037178"/>
    </source>
</evidence>
<comment type="caution">
    <text evidence="8">The sequence shown here is derived from an EMBL/GenBank/DDBJ whole genome shotgun (WGS) entry which is preliminary data.</text>
</comment>
<evidence type="ECO:0000259" key="6">
    <source>
        <dbReference type="PROSITE" id="PS50110"/>
    </source>
</evidence>
<dbReference type="PANTHER" id="PTHR43065">
    <property type="entry name" value="SENSOR HISTIDINE KINASE"/>
    <property type="match status" value="1"/>
</dbReference>
<dbReference type="Gene3D" id="1.10.287.130">
    <property type="match status" value="1"/>
</dbReference>
<dbReference type="AlphaFoldDB" id="A0A0J9EEF6"/>
<feature type="domain" description="Histidine kinase" evidence="5">
    <location>
        <begin position="353"/>
        <end position="574"/>
    </location>
</feature>
<dbReference type="InterPro" id="IPR003594">
    <property type="entry name" value="HATPase_dom"/>
</dbReference>
<gene>
    <name evidence="8" type="ORF">AIOL_000251</name>
</gene>
<name>A0A0J9EEF6_9RHOB</name>
<evidence type="ECO:0000313" key="8">
    <source>
        <dbReference type="EMBL" id="KMW60099.1"/>
    </source>
</evidence>
<feature type="domain" description="PAS" evidence="7">
    <location>
        <begin position="203"/>
        <end position="248"/>
    </location>
</feature>
<dbReference type="InterPro" id="IPR000014">
    <property type="entry name" value="PAS"/>
</dbReference>
<keyword evidence="8" id="KW-0418">Kinase</keyword>
<reference evidence="8 9" key="1">
    <citation type="submission" date="2015-06" db="EMBL/GenBank/DDBJ databases">
        <title>Draft genome sequence of an Alphaproteobacteria species associated to the Mediterranean sponge Oscarella lobularis.</title>
        <authorList>
            <person name="Jourda C."/>
            <person name="Santini S."/>
            <person name="Claverie J.-M."/>
        </authorList>
    </citation>
    <scope>NUCLEOTIDE SEQUENCE [LARGE SCALE GENOMIC DNA]</scope>
    <source>
        <strain evidence="8">IGS</strain>
    </source>
</reference>
<dbReference type="PRINTS" id="PR00344">
    <property type="entry name" value="BCTRLSENSOR"/>
</dbReference>
<dbReference type="InterPro" id="IPR003661">
    <property type="entry name" value="HisK_dim/P_dom"/>
</dbReference>
<evidence type="ECO:0000259" key="5">
    <source>
        <dbReference type="PROSITE" id="PS50109"/>
    </source>
</evidence>
<dbReference type="SMART" id="SM00448">
    <property type="entry name" value="REC"/>
    <property type="match status" value="1"/>
</dbReference>
<dbReference type="Gene3D" id="3.30.450.20">
    <property type="entry name" value="PAS domain"/>
    <property type="match status" value="1"/>
</dbReference>
<dbReference type="STRING" id="1675527.AIOL_000251"/>
<dbReference type="CDD" id="cd00082">
    <property type="entry name" value="HisKA"/>
    <property type="match status" value="1"/>
</dbReference>
<dbReference type="Pfam" id="PF00512">
    <property type="entry name" value="HisKA"/>
    <property type="match status" value="1"/>
</dbReference>
<keyword evidence="9" id="KW-1185">Reference proteome</keyword>
<organism evidence="8 9">
    <name type="scientific">Candidatus Rhodobacter oscarellae</name>
    <dbReference type="NCBI Taxonomy" id="1675527"/>
    <lineage>
        <taxon>Bacteria</taxon>
        <taxon>Pseudomonadati</taxon>
        <taxon>Pseudomonadota</taxon>
        <taxon>Alphaproteobacteria</taxon>
        <taxon>Rhodobacterales</taxon>
        <taxon>Rhodobacter group</taxon>
        <taxon>Rhodobacter</taxon>
    </lineage>
</organism>
<dbReference type="Pfam" id="PF00072">
    <property type="entry name" value="Response_reg"/>
    <property type="match status" value="1"/>
</dbReference>
<dbReference type="InterPro" id="IPR005467">
    <property type="entry name" value="His_kinase_dom"/>
</dbReference>
<dbReference type="Pfam" id="PF02518">
    <property type="entry name" value="HATPase_c"/>
    <property type="match status" value="1"/>
</dbReference>
<accession>A0A0J9EEF6</accession>
<dbReference type="PANTHER" id="PTHR43065:SF49">
    <property type="entry name" value="HISTIDINE KINASE"/>
    <property type="match status" value="1"/>
</dbReference>
<dbReference type="PROSITE" id="PS50109">
    <property type="entry name" value="HIS_KIN"/>
    <property type="match status" value="1"/>
</dbReference>
<dbReference type="NCBIfam" id="TIGR00229">
    <property type="entry name" value="sensory_box"/>
    <property type="match status" value="1"/>
</dbReference>
<dbReference type="SUPFAM" id="SSF47384">
    <property type="entry name" value="Homodimeric domain of signal transducing histidine kinase"/>
    <property type="match status" value="1"/>
</dbReference>
<keyword evidence="8" id="KW-0808">Transferase</keyword>
<evidence type="ECO:0000259" key="7">
    <source>
        <dbReference type="PROSITE" id="PS50112"/>
    </source>
</evidence>
<dbReference type="SUPFAM" id="SSF52172">
    <property type="entry name" value="CheY-like"/>
    <property type="match status" value="1"/>
</dbReference>
<dbReference type="GO" id="GO:0000155">
    <property type="term" value="F:phosphorelay sensor kinase activity"/>
    <property type="evidence" value="ECO:0007669"/>
    <property type="project" value="InterPro"/>
</dbReference>
<evidence type="ECO:0000256" key="3">
    <source>
        <dbReference type="ARBA" id="ARBA00022553"/>
    </source>
</evidence>
<dbReference type="InterPro" id="IPR004358">
    <property type="entry name" value="Sig_transdc_His_kin-like_C"/>
</dbReference>
<proteinExistence type="predicted"/>
<dbReference type="InterPro" id="IPR036097">
    <property type="entry name" value="HisK_dim/P_sf"/>
</dbReference>
<sequence length="711" mass="78170">MDATAEELLEVWAPPSSTAAFRLDRVFADDIVLALTSYQFVTEANIQSDFEASLAFSETPSPPENVSVLAGLLPQRFASFERELVFDGAQIGILSIKIDRGVMIQDFVSRSLTTLALGVLRNLLLLAVLLVLYERYLTAPLLNFITTLRKVDPKKPHPMGDVVGPHGAGNELEGLNEATNTVLEQSAAHLADLDSTNSDLLHSEERFKDFAELGADWLWELDQDGNTIFLSSQFEEQTGHKIAHVLGKHWREVTVDQDGEKLPLFEVEQSIMQTESSDVQKGVIGLLRRADGTEMNLLFSFANMLDDDGTLRGVRGVTRDQTGIIAAQAEQAMLNKQLRQAERLKAIGQLSGGVAHDFNNILAIIRGNIEMISANTQHEDVPHMLNVVDRASRRAADLTHQLLAYARQQALRPSTVDVNQLINDLSILLEPALGERVQMETVASRGLWNCRADQSELEAVILNLAINASDAMPEGGKLTIEAYNARIEDPIPDEPMLEPGQYICIAVTDNGHGMSDDVKAQAFEPFFTTKAVNKGSGLGLSMAYGFAKQSKGHITLYSEENVGTTVKLYLPRERTRAEPAAPSEDLPEVSGTKVLVVEDDRDVLETVARFLLQLDCNVIQTSSSEEAIVLCKEIRDIDLFLIDVVLPGPLNAKNLSIMLEEHHPNTPTVFMSGYTENSTIYNGQLDNGVVLLKKPFSLGQLAKAIHAKMEP</sequence>
<evidence type="ECO:0000256" key="2">
    <source>
        <dbReference type="ARBA" id="ARBA00012438"/>
    </source>
</evidence>
<dbReference type="SMART" id="SM00091">
    <property type="entry name" value="PAS"/>
    <property type="match status" value="1"/>
</dbReference>
<keyword evidence="3 4" id="KW-0597">Phosphoprotein</keyword>
<dbReference type="PATRIC" id="fig|1675527.3.peg.296"/>
<dbReference type="InterPro" id="IPR035965">
    <property type="entry name" value="PAS-like_dom_sf"/>
</dbReference>
<protein>
    <recommendedName>
        <fullName evidence="2">histidine kinase</fullName>
        <ecNumber evidence="2">2.7.13.3</ecNumber>
    </recommendedName>
</protein>
<dbReference type="PROSITE" id="PS50110">
    <property type="entry name" value="RESPONSE_REGULATORY"/>
    <property type="match status" value="1"/>
</dbReference>
<dbReference type="Gene3D" id="3.40.50.2300">
    <property type="match status" value="1"/>
</dbReference>
<dbReference type="SMART" id="SM00388">
    <property type="entry name" value="HisKA"/>
    <property type="match status" value="1"/>
</dbReference>
<dbReference type="PROSITE" id="PS50112">
    <property type="entry name" value="PAS"/>
    <property type="match status" value="1"/>
</dbReference>